<dbReference type="PANTHER" id="PTHR31541:SF60">
    <property type="entry name" value="TF-B3 DOMAIN-CONTAINING PROTEIN"/>
    <property type="match status" value="1"/>
</dbReference>
<sequence length="330" mass="37004">MWEVDHLDDDDDGSRSVSNRRCEYLIHVTKLLFEGKVELEQLVNQVENPNPEAARVGDQDPLVRGFLKKGKRSPRKGKMFIQTPAPVVDRVDDSPQPGKESGPKSTFGTNPGKTPAVVCTQQSISKKISIKKPADVEAPKTSTTADVSNLENLDKKPVSTCRRRKIHYEHGESSSQNPLAKKRAVAILNFPHPEPILPEAFKNHILETGGCLETLVFVIQKGLFKTDLDPNEGIIYPYRQVQKQFLESSELEQLDSTAGGIPATLVEPCLEERKMSLRNWKSNSMYALVSGWNEVCSRNALRRPGVVIQLWSFRRHTHLCFALIDHQSSS</sequence>
<dbReference type="EMBL" id="JACGWL010000009">
    <property type="protein sequence ID" value="KAK4394497.1"/>
    <property type="molecule type" value="Genomic_DNA"/>
</dbReference>
<reference evidence="7" key="2">
    <citation type="journal article" date="2024" name="Plant">
        <title>Genomic evolution and insights into agronomic trait innovations of Sesamum species.</title>
        <authorList>
            <person name="Miao H."/>
            <person name="Wang L."/>
            <person name="Qu L."/>
            <person name="Liu H."/>
            <person name="Sun Y."/>
            <person name="Le M."/>
            <person name="Wang Q."/>
            <person name="Wei S."/>
            <person name="Zheng Y."/>
            <person name="Lin W."/>
            <person name="Duan Y."/>
            <person name="Cao H."/>
            <person name="Xiong S."/>
            <person name="Wang X."/>
            <person name="Wei L."/>
            <person name="Li C."/>
            <person name="Ma Q."/>
            <person name="Ju M."/>
            <person name="Zhao R."/>
            <person name="Li G."/>
            <person name="Mu C."/>
            <person name="Tian Q."/>
            <person name="Mei H."/>
            <person name="Zhang T."/>
            <person name="Gao T."/>
            <person name="Zhang H."/>
        </authorList>
    </citation>
    <scope>NUCLEOTIDE SEQUENCE</scope>
    <source>
        <strain evidence="7">K16</strain>
    </source>
</reference>
<feature type="compositionally biased region" description="Polar residues" evidence="6">
    <location>
        <begin position="103"/>
        <end position="112"/>
    </location>
</feature>
<evidence type="ECO:0000256" key="3">
    <source>
        <dbReference type="ARBA" id="ARBA00023125"/>
    </source>
</evidence>
<dbReference type="PANTHER" id="PTHR31541">
    <property type="entry name" value="B3 DOMAIN PLANT PROTEIN-RELATED"/>
    <property type="match status" value="1"/>
</dbReference>
<keyword evidence="5" id="KW-0539">Nucleus</keyword>
<evidence type="ECO:0000256" key="6">
    <source>
        <dbReference type="SAM" id="MobiDB-lite"/>
    </source>
</evidence>
<dbReference type="AlphaFoldDB" id="A0AAE1WJV1"/>
<reference evidence="7" key="1">
    <citation type="submission" date="2020-06" db="EMBL/GenBank/DDBJ databases">
        <authorList>
            <person name="Li T."/>
            <person name="Hu X."/>
            <person name="Zhang T."/>
            <person name="Song X."/>
            <person name="Zhang H."/>
            <person name="Dai N."/>
            <person name="Sheng W."/>
            <person name="Hou X."/>
            <person name="Wei L."/>
        </authorList>
    </citation>
    <scope>NUCLEOTIDE SEQUENCE</scope>
    <source>
        <strain evidence="7">K16</strain>
        <tissue evidence="7">Leaf</tissue>
    </source>
</reference>
<organism evidence="7 8">
    <name type="scientific">Sesamum angolense</name>
    <dbReference type="NCBI Taxonomy" id="2727404"/>
    <lineage>
        <taxon>Eukaryota</taxon>
        <taxon>Viridiplantae</taxon>
        <taxon>Streptophyta</taxon>
        <taxon>Embryophyta</taxon>
        <taxon>Tracheophyta</taxon>
        <taxon>Spermatophyta</taxon>
        <taxon>Magnoliopsida</taxon>
        <taxon>eudicotyledons</taxon>
        <taxon>Gunneridae</taxon>
        <taxon>Pentapetalae</taxon>
        <taxon>asterids</taxon>
        <taxon>lamiids</taxon>
        <taxon>Lamiales</taxon>
        <taxon>Pedaliaceae</taxon>
        <taxon>Sesamum</taxon>
    </lineage>
</organism>
<dbReference type="Proteomes" id="UP001289374">
    <property type="component" value="Unassembled WGS sequence"/>
</dbReference>
<evidence type="ECO:0000256" key="4">
    <source>
        <dbReference type="ARBA" id="ARBA00023163"/>
    </source>
</evidence>
<dbReference type="Gene3D" id="2.40.330.10">
    <property type="entry name" value="DNA-binding pseudobarrel domain"/>
    <property type="match status" value="1"/>
</dbReference>
<dbReference type="InterPro" id="IPR015300">
    <property type="entry name" value="DNA-bd_pseudobarrel_sf"/>
</dbReference>
<comment type="caution">
    <text evidence="7">The sequence shown here is derived from an EMBL/GenBank/DDBJ whole genome shotgun (WGS) entry which is preliminary data.</text>
</comment>
<proteinExistence type="predicted"/>
<dbReference type="GO" id="GO:0005634">
    <property type="term" value="C:nucleus"/>
    <property type="evidence" value="ECO:0007669"/>
    <property type="project" value="UniProtKB-SubCell"/>
</dbReference>
<evidence type="ECO:0000313" key="8">
    <source>
        <dbReference type="Proteomes" id="UP001289374"/>
    </source>
</evidence>
<accession>A0AAE1WJV1</accession>
<dbReference type="GO" id="GO:0003677">
    <property type="term" value="F:DNA binding"/>
    <property type="evidence" value="ECO:0007669"/>
    <property type="project" value="UniProtKB-KW"/>
</dbReference>
<feature type="region of interest" description="Disordered" evidence="6">
    <location>
        <begin position="73"/>
        <end position="116"/>
    </location>
</feature>
<keyword evidence="8" id="KW-1185">Reference proteome</keyword>
<evidence type="ECO:0000256" key="1">
    <source>
        <dbReference type="ARBA" id="ARBA00004123"/>
    </source>
</evidence>
<dbReference type="Pfam" id="PF03754">
    <property type="entry name" value="At2g31720-like"/>
    <property type="match status" value="1"/>
</dbReference>
<evidence type="ECO:0008006" key="9">
    <source>
        <dbReference type="Google" id="ProtNLM"/>
    </source>
</evidence>
<keyword evidence="3" id="KW-0238">DNA-binding</keyword>
<dbReference type="SUPFAM" id="SSF101936">
    <property type="entry name" value="DNA-binding pseudobarrel domain"/>
    <property type="match status" value="1"/>
</dbReference>
<name>A0AAE1WJV1_9LAMI</name>
<evidence type="ECO:0000256" key="2">
    <source>
        <dbReference type="ARBA" id="ARBA00023015"/>
    </source>
</evidence>
<evidence type="ECO:0000313" key="7">
    <source>
        <dbReference type="EMBL" id="KAK4394497.1"/>
    </source>
</evidence>
<evidence type="ECO:0000256" key="5">
    <source>
        <dbReference type="ARBA" id="ARBA00023242"/>
    </source>
</evidence>
<dbReference type="InterPro" id="IPR005508">
    <property type="entry name" value="At2g31720-like"/>
</dbReference>
<comment type="subcellular location">
    <subcellularLocation>
        <location evidence="1">Nucleus</location>
    </subcellularLocation>
</comment>
<gene>
    <name evidence="7" type="ORF">Sango_1604000</name>
</gene>
<keyword evidence="2" id="KW-0805">Transcription regulation</keyword>
<protein>
    <recommendedName>
        <fullName evidence="9">B3 domain-containing protein</fullName>
    </recommendedName>
</protein>
<keyword evidence="4" id="KW-0804">Transcription</keyword>